<dbReference type="InterPro" id="IPR051446">
    <property type="entry name" value="HTH_trans_reg/aminotransferase"/>
</dbReference>
<gene>
    <name evidence="7" type="ORF">EJ903_16100</name>
</gene>
<keyword evidence="4" id="KW-0238">DNA-binding</keyword>
<dbReference type="InterPro" id="IPR000524">
    <property type="entry name" value="Tscrpt_reg_HTH_GntR"/>
</dbReference>
<dbReference type="GO" id="GO:0008483">
    <property type="term" value="F:transaminase activity"/>
    <property type="evidence" value="ECO:0007669"/>
    <property type="project" value="UniProtKB-KW"/>
</dbReference>
<keyword evidence="5" id="KW-0804">Transcription</keyword>
<dbReference type="Gene3D" id="1.10.10.10">
    <property type="entry name" value="Winged helix-like DNA-binding domain superfamily/Winged helix DNA-binding domain"/>
    <property type="match status" value="1"/>
</dbReference>
<dbReference type="SMART" id="SM00345">
    <property type="entry name" value="HTH_GNTR"/>
    <property type="match status" value="1"/>
</dbReference>
<dbReference type="EMBL" id="RXMA01000015">
    <property type="protein sequence ID" value="RTR18410.1"/>
    <property type="molecule type" value="Genomic_DNA"/>
</dbReference>
<dbReference type="GO" id="GO:0003677">
    <property type="term" value="F:DNA binding"/>
    <property type="evidence" value="ECO:0007669"/>
    <property type="project" value="UniProtKB-KW"/>
</dbReference>
<dbReference type="InterPro" id="IPR015424">
    <property type="entry name" value="PyrdxlP-dep_Trfase"/>
</dbReference>
<dbReference type="GO" id="GO:0030170">
    <property type="term" value="F:pyridoxal phosphate binding"/>
    <property type="evidence" value="ECO:0007669"/>
    <property type="project" value="InterPro"/>
</dbReference>
<comment type="similarity">
    <text evidence="1">In the C-terminal section; belongs to the class-I pyridoxal-phosphate-dependent aminotransferase family.</text>
</comment>
<keyword evidence="8" id="KW-1185">Reference proteome</keyword>
<dbReference type="Gene3D" id="3.40.640.10">
    <property type="entry name" value="Type I PLP-dependent aspartate aminotransferase-like (Major domain)"/>
    <property type="match status" value="1"/>
</dbReference>
<dbReference type="CDD" id="cd00609">
    <property type="entry name" value="AAT_like"/>
    <property type="match status" value="1"/>
</dbReference>
<keyword evidence="3" id="KW-0805">Transcription regulation</keyword>
<keyword evidence="7" id="KW-0808">Transferase</keyword>
<evidence type="ECO:0000313" key="8">
    <source>
        <dbReference type="Proteomes" id="UP000277007"/>
    </source>
</evidence>
<dbReference type="Pfam" id="PF00392">
    <property type="entry name" value="GntR"/>
    <property type="match status" value="1"/>
</dbReference>
<evidence type="ECO:0000256" key="2">
    <source>
        <dbReference type="ARBA" id="ARBA00022898"/>
    </source>
</evidence>
<dbReference type="InterPro" id="IPR004839">
    <property type="entry name" value="Aminotransferase_I/II_large"/>
</dbReference>
<evidence type="ECO:0000256" key="3">
    <source>
        <dbReference type="ARBA" id="ARBA00023015"/>
    </source>
</evidence>
<accession>A0A3S0JH28</accession>
<dbReference type="InterPro" id="IPR015421">
    <property type="entry name" value="PyrdxlP-dep_Trfase_major"/>
</dbReference>
<dbReference type="OrthoDB" id="9804020at2"/>
<dbReference type="SUPFAM" id="SSF46785">
    <property type="entry name" value="Winged helix' DNA-binding domain"/>
    <property type="match status" value="1"/>
</dbReference>
<dbReference type="Pfam" id="PF00155">
    <property type="entry name" value="Aminotran_1_2"/>
    <property type="match status" value="1"/>
</dbReference>
<organism evidence="7 8">
    <name type="scientific">Azospirillum griseum</name>
    <dbReference type="NCBI Taxonomy" id="2496639"/>
    <lineage>
        <taxon>Bacteria</taxon>
        <taxon>Pseudomonadati</taxon>
        <taxon>Pseudomonadota</taxon>
        <taxon>Alphaproteobacteria</taxon>
        <taxon>Rhodospirillales</taxon>
        <taxon>Azospirillaceae</taxon>
        <taxon>Azospirillum</taxon>
    </lineage>
</organism>
<evidence type="ECO:0000313" key="7">
    <source>
        <dbReference type="EMBL" id="RTR18410.1"/>
    </source>
</evidence>
<proteinExistence type="inferred from homology"/>
<protein>
    <submittedName>
        <fullName evidence="7">PLP-dependent aminotransferase family protein</fullName>
    </submittedName>
</protein>
<keyword evidence="7" id="KW-0032">Aminotransferase</keyword>
<comment type="caution">
    <text evidence="7">The sequence shown here is derived from an EMBL/GenBank/DDBJ whole genome shotgun (WGS) entry which is preliminary data.</text>
</comment>
<dbReference type="AlphaFoldDB" id="A0A3S0JH28"/>
<dbReference type="PANTHER" id="PTHR46577">
    <property type="entry name" value="HTH-TYPE TRANSCRIPTIONAL REGULATORY PROTEIN GABR"/>
    <property type="match status" value="1"/>
</dbReference>
<evidence type="ECO:0000256" key="5">
    <source>
        <dbReference type="ARBA" id="ARBA00023163"/>
    </source>
</evidence>
<dbReference type="Proteomes" id="UP000277007">
    <property type="component" value="Unassembled WGS sequence"/>
</dbReference>
<name>A0A3S0JH28_9PROT</name>
<dbReference type="InterPro" id="IPR036390">
    <property type="entry name" value="WH_DNA-bd_sf"/>
</dbReference>
<reference evidence="7 8" key="1">
    <citation type="submission" date="2018-12" db="EMBL/GenBank/DDBJ databases">
        <authorList>
            <person name="Yang Y."/>
        </authorList>
    </citation>
    <scope>NUCLEOTIDE SEQUENCE [LARGE SCALE GENOMIC DNA]</scope>
    <source>
        <strain evidence="7 8">L-25-5w-1</strain>
    </source>
</reference>
<dbReference type="GO" id="GO:0003700">
    <property type="term" value="F:DNA-binding transcription factor activity"/>
    <property type="evidence" value="ECO:0007669"/>
    <property type="project" value="InterPro"/>
</dbReference>
<dbReference type="PROSITE" id="PS50949">
    <property type="entry name" value="HTH_GNTR"/>
    <property type="match status" value="1"/>
</dbReference>
<feature type="domain" description="HTH gntR-type" evidence="6">
    <location>
        <begin position="37"/>
        <end position="105"/>
    </location>
</feature>
<dbReference type="PANTHER" id="PTHR46577:SF1">
    <property type="entry name" value="HTH-TYPE TRANSCRIPTIONAL REGULATORY PROTEIN GABR"/>
    <property type="match status" value="1"/>
</dbReference>
<evidence type="ECO:0000256" key="1">
    <source>
        <dbReference type="ARBA" id="ARBA00005384"/>
    </source>
</evidence>
<dbReference type="CDD" id="cd07377">
    <property type="entry name" value="WHTH_GntR"/>
    <property type="match status" value="1"/>
</dbReference>
<sequence>MTVDHDAPDPTEWLPRLDRANAAAGHTGADGQTGKGKPVYLAIADAIAEDVRAGRLVPGQRLPPQRALAARIGLDFTTVSRAYGEARRRGLVDAHVGQGTFVRAAAPPPPLAALVRPVAEPRGNDRPFIDMTMNQPPIPDHPALLDALRRSAADAVLGLEAGRFLRYPDNSGGDGAAADKAAALRWLHPRLPGVTAERLILCPGTQGALLALLTLLTRPGDTVIAEAMTYPGFKAAARQLGLTVIGAPMDADGLDPDALRPLIERHRPALLYCMPTLHNPTATTLPLNRRRALAALLRDQALFAIEDDIYGPLLSDGATDDGPPPLAALAPDRVFHIHGLAKCLSPALRVAYVVAPDARQALRVTGALRATTLMASPLTTAIATRWIGEGLADRLRDALRDEARARQSLAAAALPPGCFVADPQGFHLWLTVPPPWTRGEFATHLRTRGIAAVVSDTFAAGDTAPGEAVPEALRVCLGAAANRAECRWVLSVIAEALEQSPALAGVIV</sequence>
<dbReference type="InterPro" id="IPR036388">
    <property type="entry name" value="WH-like_DNA-bd_sf"/>
</dbReference>
<dbReference type="SUPFAM" id="SSF53383">
    <property type="entry name" value="PLP-dependent transferases"/>
    <property type="match status" value="1"/>
</dbReference>
<keyword evidence="2" id="KW-0663">Pyridoxal phosphate</keyword>
<evidence type="ECO:0000256" key="4">
    <source>
        <dbReference type="ARBA" id="ARBA00023125"/>
    </source>
</evidence>
<evidence type="ECO:0000259" key="6">
    <source>
        <dbReference type="PROSITE" id="PS50949"/>
    </source>
</evidence>